<dbReference type="Gene3D" id="1.20.1640.10">
    <property type="entry name" value="Multidrug efflux transporter AcrB transmembrane domain"/>
    <property type="match status" value="2"/>
</dbReference>
<feature type="transmembrane region" description="Helical" evidence="7">
    <location>
        <begin position="372"/>
        <end position="395"/>
    </location>
</feature>
<dbReference type="AlphaFoldDB" id="A0A7I9VQ08"/>
<evidence type="ECO:0000313" key="9">
    <source>
        <dbReference type="EMBL" id="GEJ58441.1"/>
    </source>
</evidence>
<evidence type="ECO:0000256" key="3">
    <source>
        <dbReference type="ARBA" id="ARBA00022692"/>
    </source>
</evidence>
<comment type="caution">
    <text evidence="9">The sequence shown here is derived from an EMBL/GenBank/DDBJ whole genome shotgun (WGS) entry which is preliminary data.</text>
</comment>
<reference evidence="10" key="1">
    <citation type="journal article" date="2020" name="Appl. Environ. Microbiol.">
        <title>Diazotrophic Anaeromyxobacter Isolates from Soils.</title>
        <authorList>
            <person name="Masuda Y."/>
            <person name="Yamanaka H."/>
            <person name="Xu Z.X."/>
            <person name="Shiratori Y."/>
            <person name="Aono T."/>
            <person name="Amachi S."/>
            <person name="Senoo K."/>
            <person name="Itoh H."/>
        </authorList>
    </citation>
    <scope>NUCLEOTIDE SEQUENCE [LARGE SCALE GENOMIC DNA]</scope>
    <source>
        <strain evidence="10">R267</strain>
    </source>
</reference>
<feature type="transmembrane region" description="Helical" evidence="7">
    <location>
        <begin position="459"/>
        <end position="479"/>
    </location>
</feature>
<feature type="transmembrane region" description="Helical" evidence="7">
    <location>
        <begin position="332"/>
        <end position="351"/>
    </location>
</feature>
<keyword evidence="2" id="KW-1003">Cell membrane</keyword>
<dbReference type="Pfam" id="PF03176">
    <property type="entry name" value="MMPL"/>
    <property type="match status" value="2"/>
</dbReference>
<feature type="transmembrane region" description="Helical" evidence="7">
    <location>
        <begin position="801"/>
        <end position="823"/>
    </location>
</feature>
<feature type="transmembrane region" description="Helical" evidence="7">
    <location>
        <begin position="302"/>
        <end position="326"/>
    </location>
</feature>
<evidence type="ECO:0000259" key="8">
    <source>
        <dbReference type="Pfam" id="PF03176"/>
    </source>
</evidence>
<dbReference type="InterPro" id="IPR050545">
    <property type="entry name" value="Mycobact_MmpL"/>
</dbReference>
<dbReference type="SUPFAM" id="SSF82866">
    <property type="entry name" value="Multidrug efflux transporter AcrB transmembrane domain"/>
    <property type="match status" value="2"/>
</dbReference>
<organism evidence="9 10">
    <name type="scientific">Anaeromyxobacter diazotrophicus</name>
    <dbReference type="NCBI Taxonomy" id="2590199"/>
    <lineage>
        <taxon>Bacteria</taxon>
        <taxon>Pseudomonadati</taxon>
        <taxon>Myxococcota</taxon>
        <taxon>Myxococcia</taxon>
        <taxon>Myxococcales</taxon>
        <taxon>Cystobacterineae</taxon>
        <taxon>Anaeromyxobacteraceae</taxon>
        <taxon>Anaeromyxobacter</taxon>
    </lineage>
</organism>
<dbReference type="PANTHER" id="PTHR33406:SF13">
    <property type="entry name" value="MEMBRANE PROTEIN YDFJ"/>
    <property type="match status" value="1"/>
</dbReference>
<feature type="transmembrane region" description="Helical" evidence="7">
    <location>
        <begin position="735"/>
        <end position="753"/>
    </location>
</feature>
<accession>A0A7I9VQ08</accession>
<sequence length="859" mass="92711">MRLDLVSRLTAASLRRWRVFLAGAVLASVASFWLASHLEIRSSFEELLPEDVPSVRHAKELARRVGGDGTILVEVESLDGPGGLARAEAMAVKLTEDFRALRPDVIRAVESDVRPVERWYTDHWPMFLPLDTLRQAQRDLVGALGSAKAKLNPAMNLLGEDEDALPAGELRLDLSRREGLGDLLDPTKPGPREQVAKRFERFADGFMVHPDRRSVTILLRPTGTSLGVGEVRVVLDRIRATIDRHQPELKADRLYVGVGGSYAILLAEYESIVKDAAISFAIVMALVLLSIVAFYREIRPVLALAGALLAGIAATFGLTWLVIGYLNTQTAFLGSIVVGTGVNYGIVYLARVSQLRRRGASLEEACQEGASAAVKGTLLASVGTSVAFGTLLVATNRGFRHFGFIGGVGVLLCWVATFALIPALLAALERLRPYRAPAAAASVDRGSLLIDRLLRRPRAIAAGFAVLTAASLAVFVWHLPNAMERNLDNLTNDATGGEELRRDHARAREALGTSVAGAIALLPTRDGADAYCDALRQRMKEQPRLAQLIESCETVATVIPSHQEEKLAILRDLGDRLTDRVLAHLPADQARRAREIRAQLAEQRLLGDDEGPPSLVDQYRERDGTVGRLAFVRARGDAKLELGPNLRAYAAGVRDVPVAGGKYDAAGADIVVADLLEDIERQGPRVTLLSFLCVCALVVVFFRTRARSALLLLSLGSGVALMAGFATVTGIKINFFNFIVFPITFGIAVDYGANVLSRMVSRRNVAPALKEVGGAVILCSWTTIVGYGSLILSFNRALRSFGWYAMLGELTTLVTAIVLLPALAKLFPGESWMARPGEAILGEDDPPAAADGDDRRAAG</sequence>
<evidence type="ECO:0000256" key="5">
    <source>
        <dbReference type="ARBA" id="ARBA00023136"/>
    </source>
</evidence>
<dbReference type="GO" id="GO:0005886">
    <property type="term" value="C:plasma membrane"/>
    <property type="evidence" value="ECO:0007669"/>
    <property type="project" value="UniProtKB-SubCell"/>
</dbReference>
<evidence type="ECO:0000256" key="4">
    <source>
        <dbReference type="ARBA" id="ARBA00022989"/>
    </source>
</evidence>
<evidence type="ECO:0000313" key="10">
    <source>
        <dbReference type="Proteomes" id="UP000503640"/>
    </source>
</evidence>
<gene>
    <name evidence="9" type="ORF">AMYX_31820</name>
</gene>
<feature type="transmembrane region" description="Helical" evidence="7">
    <location>
        <begin position="686"/>
        <end position="702"/>
    </location>
</feature>
<feature type="transmembrane region" description="Helical" evidence="7">
    <location>
        <begin position="276"/>
        <end position="295"/>
    </location>
</feature>
<feature type="transmembrane region" description="Helical" evidence="7">
    <location>
        <begin position="709"/>
        <end position="729"/>
    </location>
</feature>
<dbReference type="PANTHER" id="PTHR33406">
    <property type="entry name" value="MEMBRANE PROTEIN MJ1562-RELATED"/>
    <property type="match status" value="1"/>
</dbReference>
<dbReference type="RefSeq" id="WP_176066970.1">
    <property type="nucleotide sequence ID" value="NZ_BJTG01000007.1"/>
</dbReference>
<feature type="transmembrane region" description="Helical" evidence="7">
    <location>
        <begin position="774"/>
        <end position="795"/>
    </location>
</feature>
<evidence type="ECO:0000256" key="1">
    <source>
        <dbReference type="ARBA" id="ARBA00004651"/>
    </source>
</evidence>
<evidence type="ECO:0000256" key="2">
    <source>
        <dbReference type="ARBA" id="ARBA00022475"/>
    </source>
</evidence>
<dbReference type="EMBL" id="BJTG01000007">
    <property type="protein sequence ID" value="GEJ58441.1"/>
    <property type="molecule type" value="Genomic_DNA"/>
</dbReference>
<proteinExistence type="predicted"/>
<protein>
    <submittedName>
        <fullName evidence="9">Exporter</fullName>
    </submittedName>
</protein>
<feature type="domain" description="Membrane transport protein MMPL" evidence="8">
    <location>
        <begin position="234"/>
        <end position="437"/>
    </location>
</feature>
<dbReference type="Proteomes" id="UP000503640">
    <property type="component" value="Unassembled WGS sequence"/>
</dbReference>
<comment type="subcellular location">
    <subcellularLocation>
        <location evidence="1">Cell membrane</location>
        <topology evidence="1">Multi-pass membrane protein</topology>
    </subcellularLocation>
</comment>
<keyword evidence="5 7" id="KW-0472">Membrane</keyword>
<dbReference type="InterPro" id="IPR004869">
    <property type="entry name" value="MMPL_dom"/>
</dbReference>
<feature type="transmembrane region" description="Helical" evidence="7">
    <location>
        <begin position="401"/>
        <end position="428"/>
    </location>
</feature>
<evidence type="ECO:0000256" key="6">
    <source>
        <dbReference type="SAM" id="MobiDB-lite"/>
    </source>
</evidence>
<name>A0A7I9VQ08_9BACT</name>
<keyword evidence="10" id="KW-1185">Reference proteome</keyword>
<feature type="transmembrane region" description="Helical" evidence="7">
    <location>
        <begin position="20"/>
        <end position="38"/>
    </location>
</feature>
<evidence type="ECO:0000256" key="7">
    <source>
        <dbReference type="SAM" id="Phobius"/>
    </source>
</evidence>
<feature type="domain" description="Membrane transport protein MMPL" evidence="8">
    <location>
        <begin position="615"/>
        <end position="829"/>
    </location>
</feature>
<keyword evidence="3 7" id="KW-0812">Transmembrane</keyword>
<feature type="region of interest" description="Disordered" evidence="6">
    <location>
        <begin position="838"/>
        <end position="859"/>
    </location>
</feature>
<keyword evidence="4 7" id="KW-1133">Transmembrane helix</keyword>